<evidence type="ECO:0000256" key="2">
    <source>
        <dbReference type="ARBA" id="ARBA00004496"/>
    </source>
</evidence>
<dbReference type="PANTHER" id="PTHR11276">
    <property type="entry name" value="DNA POLYMERASE TYPE-X FAMILY MEMBER"/>
    <property type="match status" value="1"/>
</dbReference>
<comment type="catalytic activity">
    <reaction evidence="14">
        <text>2'-deoxyribonucleotide-(2'-deoxyribose 5'-phosphate)-2'-deoxyribonucleotide-DNA = a 3'-end 2'-deoxyribonucleotide-(2,3-dehydro-2,3-deoxyribose 5'-phosphate)-DNA + a 5'-end 5'-phospho-2'-deoxyribonucleoside-DNA + H(+)</text>
        <dbReference type="Rhea" id="RHEA:66592"/>
        <dbReference type="Rhea" id="RHEA-COMP:13180"/>
        <dbReference type="Rhea" id="RHEA-COMP:16897"/>
        <dbReference type="Rhea" id="RHEA-COMP:17067"/>
        <dbReference type="ChEBI" id="CHEBI:15378"/>
        <dbReference type="ChEBI" id="CHEBI:136412"/>
        <dbReference type="ChEBI" id="CHEBI:157695"/>
        <dbReference type="ChEBI" id="CHEBI:167181"/>
        <dbReference type="EC" id="4.2.99.18"/>
    </reaction>
</comment>
<comment type="function">
    <text evidence="16">Repair polymerase that plays a key role in base-excision repair. During this process, the damaged base is excised by specific DNA glycosylases, the DNA backbone is nicked at the abasic site by an apurinic/apyrimidic (AP) endonuclease, and POLB removes 5'-deoxyribose-phosphate from the preincised AP site acting as a 5'-deoxyribose-phosphate lyase (5'-dRP lyase); through its DNA polymerase activity, it adds one nucleotide to the 3' end of the arising single-nucleotide gap. Conducts 'gap-filling' DNA synthesis in a stepwise distributive fashion rather than in a processive fashion as for other DNA polymerases. It is also able to cleave sugar-phosphate bonds 3' to an intact AP site, acting as an AP lyase.</text>
</comment>
<evidence type="ECO:0000256" key="1">
    <source>
        <dbReference type="ARBA" id="ARBA00001946"/>
    </source>
</evidence>
<dbReference type="Gene3D" id="3.30.460.10">
    <property type="entry name" value="Beta Polymerase, domain 2"/>
    <property type="match status" value="1"/>
</dbReference>
<dbReference type="InterPro" id="IPR002054">
    <property type="entry name" value="DNA-dir_DNA_pol_X"/>
</dbReference>
<evidence type="ECO:0000313" key="22">
    <source>
        <dbReference type="Proteomes" id="UP000807353"/>
    </source>
</evidence>
<dbReference type="InterPro" id="IPR018944">
    <property type="entry name" value="DNA_pol_lambd_fingers_domain"/>
</dbReference>
<keyword evidence="8 18" id="KW-0227">DNA damage</keyword>
<dbReference type="InterPro" id="IPR003583">
    <property type="entry name" value="Hlx-hairpin-Hlx_DNA-bd_motif"/>
</dbReference>
<evidence type="ECO:0000256" key="4">
    <source>
        <dbReference type="ARBA" id="ARBA00022634"/>
    </source>
</evidence>
<dbReference type="SMART" id="SM00483">
    <property type="entry name" value="POLXc"/>
    <property type="match status" value="1"/>
</dbReference>
<dbReference type="OrthoDB" id="205514at2759"/>
<comment type="catalytic activity">
    <reaction evidence="17 18">
        <text>DNA(n) + a 2'-deoxyribonucleoside 5'-triphosphate = DNA(n+1) + diphosphate</text>
        <dbReference type="Rhea" id="RHEA:22508"/>
        <dbReference type="Rhea" id="RHEA-COMP:17339"/>
        <dbReference type="Rhea" id="RHEA-COMP:17340"/>
        <dbReference type="ChEBI" id="CHEBI:33019"/>
        <dbReference type="ChEBI" id="CHEBI:61560"/>
        <dbReference type="ChEBI" id="CHEBI:173112"/>
        <dbReference type="EC" id="2.7.7.7"/>
    </reaction>
</comment>
<name>A0A9P5YA54_9AGAR</name>
<dbReference type="InterPro" id="IPR029398">
    <property type="entry name" value="PolB_thumb"/>
</dbReference>
<keyword evidence="7" id="KW-0235">DNA replication</keyword>
<comment type="caution">
    <text evidence="21">The sequence shown here is derived from an EMBL/GenBank/DDBJ whole genome shotgun (WGS) entry which is preliminary data.</text>
</comment>
<dbReference type="GO" id="GO:0003887">
    <property type="term" value="F:DNA-directed DNA polymerase activity"/>
    <property type="evidence" value="ECO:0007669"/>
    <property type="project" value="UniProtKB-UniRule"/>
</dbReference>
<dbReference type="GO" id="GO:0046872">
    <property type="term" value="F:metal ion binding"/>
    <property type="evidence" value="ECO:0007669"/>
    <property type="project" value="UniProtKB-UniRule"/>
</dbReference>
<reference evidence="21" key="1">
    <citation type="submission" date="2020-11" db="EMBL/GenBank/DDBJ databases">
        <authorList>
            <consortium name="DOE Joint Genome Institute"/>
            <person name="Ahrendt S."/>
            <person name="Riley R."/>
            <person name="Andreopoulos W."/>
            <person name="Labutti K."/>
            <person name="Pangilinan J."/>
            <person name="Ruiz-Duenas F.J."/>
            <person name="Barrasa J.M."/>
            <person name="Sanchez-Garcia M."/>
            <person name="Camarero S."/>
            <person name="Miyauchi S."/>
            <person name="Serrano A."/>
            <person name="Linde D."/>
            <person name="Babiker R."/>
            <person name="Drula E."/>
            <person name="Ayuso-Fernandez I."/>
            <person name="Pacheco R."/>
            <person name="Padilla G."/>
            <person name="Ferreira P."/>
            <person name="Barriuso J."/>
            <person name="Kellner H."/>
            <person name="Castanera R."/>
            <person name="Alfaro M."/>
            <person name="Ramirez L."/>
            <person name="Pisabarro A.G."/>
            <person name="Kuo A."/>
            <person name="Tritt A."/>
            <person name="Lipzen A."/>
            <person name="He G."/>
            <person name="Yan M."/>
            <person name="Ng V."/>
            <person name="Cullen D."/>
            <person name="Martin F."/>
            <person name="Rosso M.-N."/>
            <person name="Henrissat B."/>
            <person name="Hibbett D."/>
            <person name="Martinez A.T."/>
            <person name="Grigoriev I.V."/>
        </authorList>
    </citation>
    <scope>NUCLEOTIDE SEQUENCE</scope>
    <source>
        <strain evidence="21">CBS 247.69</strain>
    </source>
</reference>
<dbReference type="SMART" id="SM00278">
    <property type="entry name" value="HhH1"/>
    <property type="match status" value="2"/>
</dbReference>
<dbReference type="Pfam" id="PF10391">
    <property type="entry name" value="DNA_pol_lambd_f"/>
    <property type="match status" value="1"/>
</dbReference>
<keyword evidence="5 18" id="KW-0808">Transferase</keyword>
<dbReference type="GO" id="GO:0005737">
    <property type="term" value="C:cytoplasm"/>
    <property type="evidence" value="ECO:0007669"/>
    <property type="project" value="UniProtKB-SubCell"/>
</dbReference>
<dbReference type="GO" id="GO:0003677">
    <property type="term" value="F:DNA binding"/>
    <property type="evidence" value="ECO:0007669"/>
    <property type="project" value="UniProtKB-UniRule"/>
</dbReference>
<evidence type="ECO:0000256" key="17">
    <source>
        <dbReference type="ARBA" id="ARBA00049244"/>
    </source>
</evidence>
<dbReference type="InterPro" id="IPR027421">
    <property type="entry name" value="DNA_pol_lamdba_lyase_dom_sf"/>
</dbReference>
<evidence type="ECO:0000259" key="19">
    <source>
        <dbReference type="SMART" id="SM00278"/>
    </source>
</evidence>
<evidence type="ECO:0000256" key="18">
    <source>
        <dbReference type="RuleBase" id="RU366014"/>
    </source>
</evidence>
<protein>
    <recommendedName>
        <fullName evidence="18">DNA polymerase</fullName>
        <ecNumber evidence="18">2.7.7.7</ecNumber>
    </recommendedName>
</protein>
<keyword evidence="22" id="KW-1185">Reference proteome</keyword>
<evidence type="ECO:0000256" key="12">
    <source>
        <dbReference type="ARBA" id="ARBA00023204"/>
    </source>
</evidence>
<dbReference type="InterPro" id="IPR037160">
    <property type="entry name" value="DNA_Pol_thumb_sf"/>
</dbReference>
<dbReference type="InterPro" id="IPR022312">
    <property type="entry name" value="DNA_pol_X"/>
</dbReference>
<comment type="cofactor">
    <cofactor evidence="1">
        <name>Mg(2+)</name>
        <dbReference type="ChEBI" id="CHEBI:18420"/>
    </cofactor>
</comment>
<evidence type="ECO:0000256" key="16">
    <source>
        <dbReference type="ARBA" id="ARBA00045548"/>
    </source>
</evidence>
<keyword evidence="3" id="KW-0488">Methylation</keyword>
<keyword evidence="18" id="KW-0539">Nucleus</keyword>
<dbReference type="AlphaFoldDB" id="A0A9P5YA54"/>
<gene>
    <name evidence="21" type="ORF">BDZ94DRAFT_1162537</name>
</gene>
<dbReference type="GO" id="GO:0140078">
    <property type="term" value="F:class I DNA-(apurinic or apyrimidinic site) endonuclease activity"/>
    <property type="evidence" value="ECO:0007669"/>
    <property type="project" value="UniProtKB-EC"/>
</dbReference>
<feature type="domain" description="DNA-directed DNA polymerase X" evidence="20">
    <location>
        <begin position="30"/>
        <end position="411"/>
    </location>
</feature>
<dbReference type="Pfam" id="PF14791">
    <property type="entry name" value="DNA_pol_B_thumb"/>
    <property type="match status" value="1"/>
</dbReference>
<dbReference type="SUPFAM" id="SSF81585">
    <property type="entry name" value="PsbU/PolX domain-like"/>
    <property type="match status" value="1"/>
</dbReference>
<dbReference type="PRINTS" id="PR00870">
    <property type="entry name" value="DNAPOLXBETA"/>
</dbReference>
<evidence type="ECO:0000256" key="13">
    <source>
        <dbReference type="ARBA" id="ARBA00023239"/>
    </source>
</evidence>
<evidence type="ECO:0000256" key="8">
    <source>
        <dbReference type="ARBA" id="ARBA00022763"/>
    </source>
</evidence>
<evidence type="ECO:0000256" key="11">
    <source>
        <dbReference type="ARBA" id="ARBA00023053"/>
    </source>
</evidence>
<dbReference type="Gene3D" id="1.10.150.110">
    <property type="entry name" value="DNA polymerase beta, N-terminal domain-like"/>
    <property type="match status" value="1"/>
</dbReference>
<evidence type="ECO:0000256" key="5">
    <source>
        <dbReference type="ARBA" id="ARBA00022679"/>
    </source>
</evidence>
<evidence type="ECO:0000256" key="7">
    <source>
        <dbReference type="ARBA" id="ARBA00022705"/>
    </source>
</evidence>
<evidence type="ECO:0000256" key="3">
    <source>
        <dbReference type="ARBA" id="ARBA00022481"/>
    </source>
</evidence>
<dbReference type="Gene3D" id="3.30.210.10">
    <property type="entry name" value="DNA polymerase, thumb domain"/>
    <property type="match status" value="1"/>
</dbReference>
<evidence type="ECO:0000256" key="14">
    <source>
        <dbReference type="ARBA" id="ARBA00044632"/>
    </source>
</evidence>
<sequence length="429" mass="48515">MLSRFYLSSRCSRTPRIPNITRGNASSSNNKNEPILEMLRNHRYHEEQNPQTNGYKVRAFDNAIKAVSQLDYTIRLPGEARAVSGIGPGISKRIDEFLAGHKSSHELRQATLRRAKTELEAISGIGATKARKLIEAGCLGISDLQKPQYISMLTTTQKIGVKYHHHLRQAVTREETEMITQFIRDNISSKYDVIITGSYRRGAETSTDIELVIMHPNHVFVPVPETPPNGPPESRIRKIINKTSFVNREIRSTSPLFSDLVPVLQDRGLVADNISSGIRRWQGIVRVPEKNENGKWCSRAVRLSGIEELTGKFRRLDLNLVPLKSKGAGLIAFTGDLQLNKDLRLRAAKMGFLLNEFGLWKWIANNRSKNPAESSEDILPSDGYWQLFRTSTEQEIFEHLGMDYIEPTRRNFSFVQNSSKTTPKSSTSQ</sequence>
<dbReference type="PANTHER" id="PTHR11276:SF28">
    <property type="entry name" value="DNA POLYMERASE LAMBDA"/>
    <property type="match status" value="1"/>
</dbReference>
<dbReference type="EC" id="2.7.7.7" evidence="18"/>
<keyword evidence="10 18" id="KW-0239">DNA-directed DNA polymerase</keyword>
<dbReference type="EMBL" id="MU150256">
    <property type="protein sequence ID" value="KAF9464116.1"/>
    <property type="molecule type" value="Genomic_DNA"/>
</dbReference>
<comment type="function">
    <text evidence="18">DNA polymerase that functions in several pathways of DNA repair. Involved in base excision repair (BER) responsible for repair of lesions that give rise to abasic (AP) sites in DNA. Also contributes to DNA double-strand break repair by non-homologous end joining and homologous recombination. Has both template-dependent and template-independent (terminal transferase) DNA polymerase activities. Has also a 5'-deoxyribose-5-phosphate lyase (dRP lyase) activity.</text>
</comment>
<proteinExistence type="inferred from homology"/>
<comment type="similarity">
    <text evidence="18">Belongs to the DNA polymerase type-X family.</text>
</comment>
<evidence type="ECO:0000256" key="10">
    <source>
        <dbReference type="ARBA" id="ARBA00022932"/>
    </source>
</evidence>
<accession>A0A9P5YA54</accession>
<dbReference type="Gene3D" id="1.10.150.20">
    <property type="entry name" value="5' to 3' exonuclease, C-terminal subdomain"/>
    <property type="match status" value="1"/>
</dbReference>
<comment type="catalytic activity">
    <reaction evidence="15">
        <text>a 5'-end 2'-deoxyribose-2'-deoxyribonucleotide-DNA = (2E,4S)-4-hydroxypenten-2-al-5-phosphate + a 5'-end 5'-phospho-2'-deoxyribonucleoside-DNA + H(+)</text>
        <dbReference type="Rhea" id="RHEA:76255"/>
        <dbReference type="Rhea" id="RHEA-COMP:13180"/>
        <dbReference type="Rhea" id="RHEA-COMP:18657"/>
        <dbReference type="ChEBI" id="CHEBI:15378"/>
        <dbReference type="ChEBI" id="CHEBI:136412"/>
        <dbReference type="ChEBI" id="CHEBI:195194"/>
        <dbReference type="ChEBI" id="CHEBI:195195"/>
    </reaction>
</comment>
<dbReference type="SUPFAM" id="SSF47802">
    <property type="entry name" value="DNA polymerase beta, N-terminal domain-like"/>
    <property type="match status" value="1"/>
</dbReference>
<dbReference type="SUPFAM" id="SSF81301">
    <property type="entry name" value="Nucleotidyltransferase"/>
    <property type="match status" value="1"/>
</dbReference>
<dbReference type="PRINTS" id="PR00869">
    <property type="entry name" value="DNAPOLX"/>
</dbReference>
<comment type="subcellular location">
    <subcellularLocation>
        <location evidence="2">Cytoplasm</location>
    </subcellularLocation>
    <subcellularLocation>
        <location evidence="18">Nucleus</location>
    </subcellularLocation>
</comment>
<dbReference type="Pfam" id="PF14716">
    <property type="entry name" value="HHH_8"/>
    <property type="match status" value="1"/>
</dbReference>
<evidence type="ECO:0000256" key="6">
    <source>
        <dbReference type="ARBA" id="ARBA00022695"/>
    </source>
</evidence>
<feature type="domain" description="Helix-hairpin-helix DNA-binding motif class 1" evidence="19">
    <location>
        <begin position="117"/>
        <end position="136"/>
    </location>
</feature>
<dbReference type="GO" id="GO:0006303">
    <property type="term" value="P:double-strand break repair via nonhomologous end joining"/>
    <property type="evidence" value="ECO:0007669"/>
    <property type="project" value="TreeGrafter"/>
</dbReference>
<feature type="domain" description="Helix-hairpin-helix DNA-binding motif class 1" evidence="19">
    <location>
        <begin position="78"/>
        <end position="97"/>
    </location>
</feature>
<dbReference type="Pfam" id="PF14792">
    <property type="entry name" value="DNA_pol_B_palm"/>
    <property type="match status" value="1"/>
</dbReference>
<dbReference type="InterPro" id="IPR010996">
    <property type="entry name" value="HHH_MUS81"/>
</dbReference>
<evidence type="ECO:0000313" key="21">
    <source>
        <dbReference type="EMBL" id="KAF9464116.1"/>
    </source>
</evidence>
<organism evidence="21 22">
    <name type="scientific">Collybia nuda</name>
    <dbReference type="NCBI Taxonomy" id="64659"/>
    <lineage>
        <taxon>Eukaryota</taxon>
        <taxon>Fungi</taxon>
        <taxon>Dikarya</taxon>
        <taxon>Basidiomycota</taxon>
        <taxon>Agaricomycotina</taxon>
        <taxon>Agaricomycetes</taxon>
        <taxon>Agaricomycetidae</taxon>
        <taxon>Agaricales</taxon>
        <taxon>Tricholomatineae</taxon>
        <taxon>Clitocybaceae</taxon>
        <taxon>Collybia</taxon>
    </lineage>
</organism>
<evidence type="ECO:0000259" key="20">
    <source>
        <dbReference type="SMART" id="SM00483"/>
    </source>
</evidence>
<dbReference type="InterPro" id="IPR043519">
    <property type="entry name" value="NT_sf"/>
</dbReference>
<dbReference type="Proteomes" id="UP000807353">
    <property type="component" value="Unassembled WGS sequence"/>
</dbReference>
<evidence type="ECO:0000256" key="15">
    <source>
        <dbReference type="ARBA" id="ARBA00044678"/>
    </source>
</evidence>
<keyword evidence="6 18" id="KW-0548">Nucleotidyltransferase</keyword>
<dbReference type="GO" id="GO:0005634">
    <property type="term" value="C:nucleus"/>
    <property type="evidence" value="ECO:0007669"/>
    <property type="project" value="UniProtKB-SubCell"/>
</dbReference>
<dbReference type="InterPro" id="IPR002008">
    <property type="entry name" value="DNA_pol_X_beta-like"/>
</dbReference>
<keyword evidence="13" id="KW-0456">Lyase</keyword>
<keyword evidence="9" id="KW-0832">Ubl conjugation</keyword>
<evidence type="ECO:0000256" key="9">
    <source>
        <dbReference type="ARBA" id="ARBA00022843"/>
    </source>
</evidence>
<keyword evidence="4" id="KW-0237">DNA synthesis</keyword>
<keyword evidence="12 18" id="KW-0234">DNA repair</keyword>
<dbReference type="InterPro" id="IPR028207">
    <property type="entry name" value="DNA_pol_B_palm_palm"/>
</dbReference>
<keyword evidence="11" id="KW-0915">Sodium</keyword>